<accession>A0A2B5PN73</accession>
<sequence>MIPVLEYEDLWGTTLKVEYTLGSINFFITDEYRRLIHLVFLERDAHKFISILHGNKSMDLIDDEGKMMKFQALNDGCFGISIVSKKTRGGFRFNKIQTQGLINCFQSICDL</sequence>
<dbReference type="EMBL" id="VLYX01000002">
    <property type="protein sequence ID" value="MDR4324914.1"/>
    <property type="molecule type" value="Genomic_DNA"/>
</dbReference>
<dbReference type="AlphaFoldDB" id="A0A2B5PN73"/>
<evidence type="ECO:0000313" key="1">
    <source>
        <dbReference type="EMBL" id="MDR4324914.1"/>
    </source>
</evidence>
<proteinExistence type="predicted"/>
<dbReference type="RefSeq" id="WP_018781092.1">
    <property type="nucleotide sequence ID" value="NZ_CP007626.1"/>
</dbReference>
<gene>
    <name evidence="1" type="ORF">FOS08_02825</name>
</gene>
<evidence type="ECO:0000313" key="2">
    <source>
        <dbReference type="Proteomes" id="UP001248134"/>
    </source>
</evidence>
<dbReference type="Proteomes" id="UP001248134">
    <property type="component" value="Unassembled WGS sequence"/>
</dbReference>
<reference evidence="1" key="1">
    <citation type="submission" date="2019-07" db="EMBL/GenBank/DDBJ databases">
        <title>Phylogenomic Reclassification of ATCC Bacillus Strains and Various Taxa within the Genus Bacillus.</title>
        <authorList>
            <person name="Riojas M.A."/>
            <person name="Frank A.M."/>
            <person name="Fenn S.L."/>
            <person name="King S.P."/>
            <person name="Brower S.M."/>
            <person name="Hazbon M.H."/>
        </authorList>
    </citation>
    <scope>NUCLEOTIDE SEQUENCE</scope>
    <source>
        <strain evidence="1">NR-12239</strain>
    </source>
</reference>
<comment type="caution">
    <text evidence="1">The sequence shown here is derived from an EMBL/GenBank/DDBJ whole genome shotgun (WGS) entry which is preliminary data.</text>
</comment>
<name>A0A2B5PN73_9BACI</name>
<protein>
    <submittedName>
        <fullName evidence="1">Uncharacterized protein</fullName>
    </submittedName>
</protein>
<organism evidence="1 2">
    <name type="scientific">Bacillus pseudomycoides</name>
    <dbReference type="NCBI Taxonomy" id="64104"/>
    <lineage>
        <taxon>Bacteria</taxon>
        <taxon>Bacillati</taxon>
        <taxon>Bacillota</taxon>
        <taxon>Bacilli</taxon>
        <taxon>Bacillales</taxon>
        <taxon>Bacillaceae</taxon>
        <taxon>Bacillus</taxon>
        <taxon>Bacillus cereus group</taxon>
    </lineage>
</organism>
<dbReference type="KEGG" id="bmyc:DJ92_3903"/>